<dbReference type="EC" id="2.4.1.1" evidence="2"/>
<reference evidence="4 5" key="3">
    <citation type="submission" date="2025-05" db="UniProtKB">
        <authorList>
            <consortium name="RefSeq"/>
        </authorList>
    </citation>
    <scope>IDENTIFICATION</scope>
</reference>
<comment type="cofactor">
    <cofactor evidence="2">
        <name>pyridoxal 5'-phosphate</name>
        <dbReference type="ChEBI" id="CHEBI:597326"/>
    </cofactor>
</comment>
<dbReference type="RefSeq" id="XP_008224553.2">
    <property type="nucleotide sequence ID" value="XM_008226331.2"/>
</dbReference>
<keyword evidence="2" id="KW-0328">Glycosyltransferase</keyword>
<dbReference type="Pfam" id="PF00343">
    <property type="entry name" value="Phosphorylase"/>
    <property type="match status" value="1"/>
</dbReference>
<evidence type="ECO:0000313" key="3">
    <source>
        <dbReference type="Proteomes" id="UP000694861"/>
    </source>
</evidence>
<keyword evidence="2" id="KW-0119">Carbohydrate metabolism</keyword>
<sequence length="157" mass="18005">MRPIFSMQLQHFIKEKLEKNEFTAALANEELVFFMFLFRAKIHEVPKLREEGSPKIPLQCARVIRMVRDGCFGFKDYFQSLCDTVDGGKDFYLLGSDFESYLEEQAAVDKAFADPNKWTQMSILSTAGSGIFSSDRTIQDYAEKTWGIEPCRFPSDG</sequence>
<comment type="similarity">
    <text evidence="1 2">Belongs to the glycogen phosphorylase family.</text>
</comment>
<reference evidence="3" key="1">
    <citation type="journal article" date="1997" name="Nucleic Acids Res.">
        <title>tRNAscan-SE: a program for improved detection of transfer RNA genes in genomic sequence.</title>
        <authorList>
            <person name="Lowe T.M."/>
            <person name="Eddy S.R."/>
        </authorList>
    </citation>
    <scope>NUCLEOTIDE SEQUENCE [LARGE SCALE GENOMIC DNA]</scope>
</reference>
<dbReference type="SUPFAM" id="SSF53756">
    <property type="entry name" value="UDP-Glycosyltransferase/glycogen phosphorylase"/>
    <property type="match status" value="1"/>
</dbReference>
<keyword evidence="3" id="KW-1185">Reference proteome</keyword>
<accession>A0ABM0NGP9</accession>
<evidence type="ECO:0000256" key="1">
    <source>
        <dbReference type="ARBA" id="ARBA00006047"/>
    </source>
</evidence>
<dbReference type="RefSeq" id="XP_016647474.1">
    <property type="nucleotide sequence ID" value="XM_016791988.1"/>
</dbReference>
<evidence type="ECO:0000256" key="2">
    <source>
        <dbReference type="RuleBase" id="RU000587"/>
    </source>
</evidence>
<comment type="function">
    <text evidence="2">Allosteric enzyme that catalyzes the rate-limiting step in glycogen catabolism, the phosphorolytic cleavage of glycogen to produce glucose-1-phosphate, and plays a central role in maintaining cellular and organismal glucose homeostasis.</text>
</comment>
<name>A0ABM0NGP9_PRUMU</name>
<dbReference type="Gene3D" id="3.40.50.2000">
    <property type="entry name" value="Glycogen Phosphorylase B"/>
    <property type="match status" value="1"/>
</dbReference>
<dbReference type="Proteomes" id="UP000694861">
    <property type="component" value="Linkage group LG2"/>
</dbReference>
<dbReference type="PANTHER" id="PTHR11468">
    <property type="entry name" value="GLYCOGEN PHOSPHORYLASE"/>
    <property type="match status" value="1"/>
</dbReference>
<evidence type="ECO:0000313" key="5">
    <source>
        <dbReference type="RefSeq" id="XP_016647474.1"/>
    </source>
</evidence>
<dbReference type="GeneID" id="103324292"/>
<organism evidence="3 4">
    <name type="scientific">Prunus mume</name>
    <name type="common">Japanese apricot</name>
    <name type="synonym">Armeniaca mume</name>
    <dbReference type="NCBI Taxonomy" id="102107"/>
    <lineage>
        <taxon>Eukaryota</taxon>
        <taxon>Viridiplantae</taxon>
        <taxon>Streptophyta</taxon>
        <taxon>Embryophyta</taxon>
        <taxon>Tracheophyta</taxon>
        <taxon>Spermatophyta</taxon>
        <taxon>Magnoliopsida</taxon>
        <taxon>eudicotyledons</taxon>
        <taxon>Gunneridae</taxon>
        <taxon>Pentapetalae</taxon>
        <taxon>rosids</taxon>
        <taxon>fabids</taxon>
        <taxon>Rosales</taxon>
        <taxon>Rosaceae</taxon>
        <taxon>Amygdaloideae</taxon>
        <taxon>Amygdaleae</taxon>
        <taxon>Prunus</taxon>
    </lineage>
</organism>
<dbReference type="InterPro" id="IPR000811">
    <property type="entry name" value="Glyco_trans_35"/>
</dbReference>
<keyword evidence="2" id="KW-0808">Transferase</keyword>
<proteinExistence type="inferred from homology"/>
<protein>
    <recommendedName>
        <fullName evidence="2">Alpha-1,4 glucan phosphorylase</fullName>
        <ecNumber evidence="2">2.4.1.1</ecNumber>
    </recommendedName>
</protein>
<keyword evidence="2" id="KW-0663">Pyridoxal phosphate</keyword>
<evidence type="ECO:0000313" key="4">
    <source>
        <dbReference type="RefSeq" id="XP_008224553.2"/>
    </source>
</evidence>
<gene>
    <name evidence="4 5" type="primary">LOC103324292</name>
</gene>
<comment type="catalytic activity">
    <reaction evidence="2">
        <text>[(1-&gt;4)-alpha-D-glucosyl](n) + phosphate = [(1-&gt;4)-alpha-D-glucosyl](n-1) + alpha-D-glucose 1-phosphate</text>
        <dbReference type="Rhea" id="RHEA:41732"/>
        <dbReference type="Rhea" id="RHEA-COMP:9584"/>
        <dbReference type="Rhea" id="RHEA-COMP:9586"/>
        <dbReference type="ChEBI" id="CHEBI:15444"/>
        <dbReference type="ChEBI" id="CHEBI:43474"/>
        <dbReference type="ChEBI" id="CHEBI:58601"/>
        <dbReference type="EC" id="2.4.1.1"/>
    </reaction>
</comment>
<dbReference type="PANTHER" id="PTHR11468:SF30">
    <property type="entry name" value="ALPHA-1,4 GLUCAN PHOSPHORYLASE"/>
    <property type="match status" value="1"/>
</dbReference>
<reference evidence="3" key="2">
    <citation type="journal article" date="2012" name="Nat. Commun.">
        <title>The genome of Prunus mume.</title>
        <authorList>
            <person name="Zhang Q."/>
            <person name="Chen W."/>
            <person name="Sun L."/>
            <person name="Zhao F."/>
            <person name="Huang B."/>
            <person name="Yang W."/>
            <person name="Tao Y."/>
            <person name="Wang J."/>
            <person name="Yuan Z."/>
            <person name="Fan G."/>
            <person name="Xing Z."/>
            <person name="Han C."/>
            <person name="Pan H."/>
            <person name="Zhong X."/>
            <person name="Shi W."/>
            <person name="Liang X."/>
            <person name="Du D."/>
            <person name="Sun F."/>
            <person name="Xu Z."/>
            <person name="Hao R."/>
            <person name="Lv T."/>
            <person name="Lv Y."/>
            <person name="Zheng Z."/>
            <person name="Sun M."/>
            <person name="Luo L."/>
            <person name="Cai M."/>
            <person name="Gao Y."/>
            <person name="Wang J."/>
            <person name="Yin Y."/>
            <person name="Xu X."/>
            <person name="Cheng T."/>
            <person name="Wang J."/>
        </authorList>
    </citation>
    <scope>NUCLEOTIDE SEQUENCE [LARGE SCALE GENOMIC DNA]</scope>
</reference>